<reference evidence="8" key="1">
    <citation type="submission" date="2023-07" db="EMBL/GenBank/DDBJ databases">
        <authorList>
            <person name="Dan S."/>
        </authorList>
    </citation>
    <scope>NUCLEOTIDE SEQUENCE</scope>
</reference>
<comment type="function">
    <text evidence="7">Sodium-phosphate symporter.</text>
</comment>
<feature type="transmembrane region" description="Helical" evidence="7">
    <location>
        <begin position="111"/>
        <end position="133"/>
    </location>
</feature>
<dbReference type="InterPro" id="IPR001204">
    <property type="entry name" value="Phos_transporter"/>
</dbReference>
<organism evidence="8">
    <name type="scientific">Pteris multifida</name>
    <dbReference type="NCBI Taxonomy" id="170715"/>
    <lineage>
        <taxon>Eukaryota</taxon>
        <taxon>Viridiplantae</taxon>
        <taxon>Streptophyta</taxon>
        <taxon>Embryophyta</taxon>
        <taxon>Tracheophyta</taxon>
        <taxon>Polypodiopsida</taxon>
        <taxon>Polypodiidae</taxon>
        <taxon>Polypodiales</taxon>
        <taxon>Pteridineae</taxon>
        <taxon>Pteridaceae</taxon>
        <taxon>Pteridoideae</taxon>
        <taxon>Pteris</taxon>
        <taxon>Pteris subgen. Campteria</taxon>
        <taxon>Pteris sect. Creticae</taxon>
    </lineage>
</organism>
<dbReference type="PANTHER" id="PTHR11101:SF89">
    <property type="entry name" value="PHOSPHATE TRANSPORTER"/>
    <property type="match status" value="1"/>
</dbReference>
<evidence type="ECO:0000256" key="4">
    <source>
        <dbReference type="ARBA" id="ARBA00022692"/>
    </source>
</evidence>
<evidence type="ECO:0000256" key="1">
    <source>
        <dbReference type="ARBA" id="ARBA00004141"/>
    </source>
</evidence>
<dbReference type="GO" id="GO:0005315">
    <property type="term" value="F:phosphate transmembrane transporter activity"/>
    <property type="evidence" value="ECO:0007669"/>
    <property type="project" value="InterPro"/>
</dbReference>
<protein>
    <recommendedName>
        <fullName evidence="7">Phosphate transporter</fullName>
    </recommendedName>
</protein>
<evidence type="ECO:0000256" key="6">
    <source>
        <dbReference type="ARBA" id="ARBA00023136"/>
    </source>
</evidence>
<dbReference type="EMBL" id="OR348665">
    <property type="protein sequence ID" value="WNH14456.1"/>
    <property type="molecule type" value="mRNA"/>
</dbReference>
<feature type="transmembrane region" description="Helical" evidence="7">
    <location>
        <begin position="75"/>
        <end position="91"/>
    </location>
</feature>
<feature type="transmembrane region" description="Helical" evidence="7">
    <location>
        <begin position="36"/>
        <end position="54"/>
    </location>
</feature>
<evidence type="ECO:0000313" key="8">
    <source>
        <dbReference type="EMBL" id="WNH14456.1"/>
    </source>
</evidence>
<dbReference type="AlphaFoldDB" id="A0AA96C682"/>
<evidence type="ECO:0000256" key="3">
    <source>
        <dbReference type="ARBA" id="ARBA00022592"/>
    </source>
</evidence>
<evidence type="ECO:0000256" key="7">
    <source>
        <dbReference type="RuleBase" id="RU363058"/>
    </source>
</evidence>
<keyword evidence="3 7" id="KW-0592">Phosphate transport</keyword>
<feature type="transmembrane region" description="Helical" evidence="7">
    <location>
        <begin position="251"/>
        <end position="275"/>
    </location>
</feature>
<comment type="subcellular location">
    <subcellularLocation>
        <location evidence="1 7">Membrane</location>
        <topology evidence="1 7">Multi-pass membrane protein</topology>
    </subcellularLocation>
</comment>
<dbReference type="Pfam" id="PF01384">
    <property type="entry name" value="PHO4"/>
    <property type="match status" value="1"/>
</dbReference>
<feature type="transmembrane region" description="Helical" evidence="7">
    <location>
        <begin position="217"/>
        <end position="239"/>
    </location>
</feature>
<proteinExistence type="evidence at transcript level"/>
<keyword evidence="6 7" id="KW-0472">Membrane</keyword>
<evidence type="ECO:0000256" key="5">
    <source>
        <dbReference type="ARBA" id="ARBA00022989"/>
    </source>
</evidence>
<feature type="transmembrane region" description="Helical" evidence="7">
    <location>
        <begin position="180"/>
        <end position="205"/>
    </location>
</feature>
<sequence>MRLSYGDGLDMENNIFASMPTVALEIERPWSATYRWIPIVGGLVSFALAFMSGANDIPISFGASVGSGVLTLRQSVLLAFVMEVLGATFLGNHSIDVIDSFILKEMPSNDLLMWGCFIAMIAAASWLALATYLEMPVTSFLSIQGAIIGVCLTVEGWNSIYWSKHDSDSVPHVRGLTGILLSWVMVPFISLVGAFSFFMVIKVMLLRSLVVGKRTQWLWPLLYGITVAVLVLFVIYTGAPGTSLRFTSLGKVAVISSLSAIVTILLASIILVCLVRKRSELLDDSPATQPDRAIPGQEGNIVEEQKEVSPEDLLKQFNELRVLHTVYEVDEEAVDDSPRSTIRCSPVCGPAIQLKHMLSGTPNQLTFQKLMKPKRITIKQRIVDCVHKIRRYTFDHKIVYGQETAALHAIAKKFHKRMEEPFGFLLILTASISALGHGSNTVPSVMALYAGILNIFRSHSTQKTEDQLAWHLDMWVRFLGGFAVSTGYGIWGWKLVRCLGGRLMFLSPSRAFSAQFCTLATVILATRVKFPFSTAHVFIGALVGVSLADNIKSLNWRLLGAFMLMWALTLLFTCGTASAFYAFTVFSPSVSVRD</sequence>
<dbReference type="GO" id="GO:0016020">
    <property type="term" value="C:membrane"/>
    <property type="evidence" value="ECO:0007669"/>
    <property type="project" value="UniProtKB-SubCell"/>
</dbReference>
<feature type="transmembrane region" description="Helical" evidence="7">
    <location>
        <begin position="530"/>
        <end position="548"/>
    </location>
</feature>
<dbReference type="PANTHER" id="PTHR11101">
    <property type="entry name" value="PHOSPHATE TRANSPORTER"/>
    <property type="match status" value="1"/>
</dbReference>
<feature type="transmembrane region" description="Helical" evidence="7">
    <location>
        <begin position="560"/>
        <end position="583"/>
    </location>
</feature>
<evidence type="ECO:0000256" key="2">
    <source>
        <dbReference type="ARBA" id="ARBA00022448"/>
    </source>
</evidence>
<keyword evidence="5 7" id="KW-1133">Transmembrane helix</keyword>
<keyword evidence="4 7" id="KW-0812">Transmembrane</keyword>
<accession>A0AA96C682</accession>
<feature type="transmembrane region" description="Helical" evidence="7">
    <location>
        <begin position="140"/>
        <end position="160"/>
    </location>
</feature>
<name>A0AA96C682_9MONI</name>
<comment type="similarity">
    <text evidence="7">Belongs to the inorganic phosphate transporter (PiT) (TC 2.A.20) family.</text>
</comment>
<keyword evidence="2 7" id="KW-0813">Transport</keyword>
<feature type="transmembrane region" description="Helical" evidence="7">
    <location>
        <begin position="474"/>
        <end position="491"/>
    </location>
</feature>
<dbReference type="GO" id="GO:0035435">
    <property type="term" value="P:phosphate ion transmembrane transport"/>
    <property type="evidence" value="ECO:0007669"/>
    <property type="project" value="TreeGrafter"/>
</dbReference>
<feature type="transmembrane region" description="Helical" evidence="7">
    <location>
        <begin position="422"/>
        <end position="439"/>
    </location>
</feature>